<dbReference type="PANTHER" id="PTHR11505">
    <property type="entry name" value="L1 TRANSPOSABLE ELEMENT-RELATED"/>
    <property type="match status" value="1"/>
</dbReference>
<reference evidence="3 4" key="1">
    <citation type="submission" date="2024-04" db="EMBL/GenBank/DDBJ databases">
        <authorList>
            <person name="Waldvogel A.-M."/>
            <person name="Schoenle A."/>
        </authorList>
    </citation>
    <scope>NUCLEOTIDE SEQUENCE [LARGE SCALE GENOMIC DNA]</scope>
</reference>
<evidence type="ECO:0000313" key="3">
    <source>
        <dbReference type="EMBL" id="CAL1605051.1"/>
    </source>
</evidence>
<dbReference type="SUPFAM" id="SSF57997">
    <property type="entry name" value="Tropomyosin"/>
    <property type="match status" value="1"/>
</dbReference>
<dbReference type="InterPro" id="IPR004244">
    <property type="entry name" value="Transposase_22"/>
</dbReference>
<proteinExistence type="predicted"/>
<dbReference type="Gene3D" id="3.30.70.1820">
    <property type="entry name" value="L1 transposable element, RRM domain"/>
    <property type="match status" value="1"/>
</dbReference>
<name>A0AAV2LVG7_KNICA</name>
<evidence type="ECO:0000256" key="1">
    <source>
        <dbReference type="SAM" id="Coils"/>
    </source>
</evidence>
<dbReference type="Proteomes" id="UP001497482">
    <property type="component" value="Chromosome 4"/>
</dbReference>
<dbReference type="Gene3D" id="1.20.5.340">
    <property type="match status" value="1"/>
</dbReference>
<evidence type="ECO:0000256" key="2">
    <source>
        <dbReference type="SAM" id="MobiDB-lite"/>
    </source>
</evidence>
<protein>
    <recommendedName>
        <fullName evidence="5">L1 transposable element RRM domain-containing protein</fullName>
    </recommendedName>
</protein>
<evidence type="ECO:0000313" key="4">
    <source>
        <dbReference type="Proteomes" id="UP001497482"/>
    </source>
</evidence>
<dbReference type="EMBL" id="OZ035826">
    <property type="protein sequence ID" value="CAL1605051.1"/>
    <property type="molecule type" value="Genomic_DNA"/>
</dbReference>
<keyword evidence="1" id="KW-0175">Coiled coil</keyword>
<feature type="coiled-coil region" evidence="1">
    <location>
        <begin position="84"/>
        <end position="125"/>
    </location>
</feature>
<feature type="region of interest" description="Disordered" evidence="2">
    <location>
        <begin position="29"/>
        <end position="56"/>
    </location>
</feature>
<keyword evidence="4" id="KW-1185">Reference proteome</keyword>
<organism evidence="3 4">
    <name type="scientific">Knipowitschia caucasica</name>
    <name type="common">Caucasian dwarf goby</name>
    <name type="synonym">Pomatoschistus caucasicus</name>
    <dbReference type="NCBI Taxonomy" id="637954"/>
    <lineage>
        <taxon>Eukaryota</taxon>
        <taxon>Metazoa</taxon>
        <taxon>Chordata</taxon>
        <taxon>Craniata</taxon>
        <taxon>Vertebrata</taxon>
        <taxon>Euteleostomi</taxon>
        <taxon>Actinopterygii</taxon>
        <taxon>Neopterygii</taxon>
        <taxon>Teleostei</taxon>
        <taxon>Neoteleostei</taxon>
        <taxon>Acanthomorphata</taxon>
        <taxon>Gobiaria</taxon>
        <taxon>Gobiiformes</taxon>
        <taxon>Gobioidei</taxon>
        <taxon>Gobiidae</taxon>
        <taxon>Gobiinae</taxon>
        <taxon>Knipowitschia</taxon>
    </lineage>
</organism>
<gene>
    <name evidence="3" type="ORF">KC01_LOCUS32473</name>
</gene>
<dbReference type="AlphaFoldDB" id="A0AAV2LVG7"/>
<sequence>MRVAVTGNMPNTSKVNFFKGATATRLTTKRLASAPLPQPEEDASSGVSGEEGPEMSETMFDELRKMNATLQTMAADVITIKETTKELKESVESIQARMGEAEQRISDLEDSHEQASSKLEKCDKRVDVLWSRVEDLENRSRRNNVRIVSLKEGLEEQGKMAKYVEKILGDALGLTGGEFEIERAHCIPIPVPDTSKPPRAVLVRFLRSSAREKVLQVARETRGIHWEGCKLSIFEDFTRELAEKRKAFVPVKKHLRELQVKHRLVYPATLLFTWNGQKEALH</sequence>
<evidence type="ECO:0008006" key="5">
    <source>
        <dbReference type="Google" id="ProtNLM"/>
    </source>
</evidence>
<accession>A0AAV2LVG7</accession>